<evidence type="ECO:0000313" key="2">
    <source>
        <dbReference type="EMBL" id="MBF9224346.1"/>
    </source>
</evidence>
<keyword evidence="3" id="KW-1185">Reference proteome</keyword>
<reference evidence="2 3" key="1">
    <citation type="submission" date="2020-11" db="EMBL/GenBank/DDBJ databases">
        <authorList>
            <person name="Kim M.K."/>
        </authorList>
    </citation>
    <scope>NUCLEOTIDE SEQUENCE [LARGE SCALE GENOMIC DNA]</scope>
    <source>
        <strain evidence="2 3">BT662</strain>
    </source>
</reference>
<dbReference type="EMBL" id="JADQDM010000029">
    <property type="protein sequence ID" value="MBF9224346.1"/>
    <property type="molecule type" value="Genomic_DNA"/>
</dbReference>
<protein>
    <submittedName>
        <fullName evidence="2">Uncharacterized protein</fullName>
    </submittedName>
</protein>
<sequence length="99" mass="10674">MKQLLLSLTLLLAMPSFAQRPGGGGTTVVVQPPMDLPYSCNETIGRAQHAADSLLQALDKSQIPTHVLYDRVFGLAALDVFNRVSGDPDTSSVHHYLQA</sequence>
<evidence type="ECO:0000256" key="1">
    <source>
        <dbReference type="SAM" id="SignalP"/>
    </source>
</evidence>
<accession>A0ABS0IC43</accession>
<name>A0ABS0IC43_9BACT</name>
<evidence type="ECO:0000313" key="3">
    <source>
        <dbReference type="Proteomes" id="UP000618931"/>
    </source>
</evidence>
<keyword evidence="1" id="KW-0732">Signal</keyword>
<gene>
    <name evidence="2" type="ORF">I2H31_24805</name>
</gene>
<dbReference type="RefSeq" id="WP_196295764.1">
    <property type="nucleotide sequence ID" value="NZ_JADQDM010000029.1"/>
</dbReference>
<proteinExistence type="predicted"/>
<feature type="signal peptide" evidence="1">
    <location>
        <begin position="1"/>
        <end position="18"/>
    </location>
</feature>
<feature type="chain" id="PRO_5045401339" evidence="1">
    <location>
        <begin position="19"/>
        <end position="99"/>
    </location>
</feature>
<comment type="caution">
    <text evidence="2">The sequence shown here is derived from an EMBL/GenBank/DDBJ whole genome shotgun (WGS) entry which is preliminary data.</text>
</comment>
<organism evidence="2 3">
    <name type="scientific">Hymenobacter ruricola</name>
    <dbReference type="NCBI Taxonomy" id="2791023"/>
    <lineage>
        <taxon>Bacteria</taxon>
        <taxon>Pseudomonadati</taxon>
        <taxon>Bacteroidota</taxon>
        <taxon>Cytophagia</taxon>
        <taxon>Cytophagales</taxon>
        <taxon>Hymenobacteraceae</taxon>
        <taxon>Hymenobacter</taxon>
    </lineage>
</organism>
<dbReference type="Proteomes" id="UP000618931">
    <property type="component" value="Unassembled WGS sequence"/>
</dbReference>